<comment type="catalytic activity">
    <reaction evidence="11">
        <text>(2R)-2,3-dihydroxy-3-methylbutanoate = 3-methyl-2-oxobutanoate + H2O</text>
        <dbReference type="Rhea" id="RHEA:24809"/>
        <dbReference type="ChEBI" id="CHEBI:11851"/>
        <dbReference type="ChEBI" id="CHEBI:15377"/>
        <dbReference type="ChEBI" id="CHEBI:49072"/>
        <dbReference type="EC" id="4.2.1.9"/>
    </reaction>
    <physiologicalReaction direction="left-to-right" evidence="11">
        <dbReference type="Rhea" id="RHEA:24810"/>
    </physiologicalReaction>
</comment>
<keyword evidence="5" id="KW-0479">Metal-binding</keyword>
<keyword evidence="3" id="KW-0028">Amino-acid biosynthesis</keyword>
<keyword evidence="10" id="KW-0100">Branched-chain amino acid biosynthesis</keyword>
<dbReference type="AlphaFoldDB" id="A0A0C9Y7G5"/>
<sequence length="591" mass="63602">MSAPGDVHIHDVSKKPGLPDSKLNRISRQLTQKKIRGGAQAMLYAVGLSEDDMNKPQIGISPVWWEGNPCNSHLLDLAKHVKEGCKAEDLVGLIFNTIGISDAITMGTDGMRYSLPSRDIIADSIEAVVMAQHYDANIAIPGCDKNMPGCFIAAARHNRPTIIVYGGTIQPGVRHVDCPSMGKEKGGSVNISDAFESYGAFAVGKINDVERFDVVRHACPGAGACGGMYTANTMSSALEALGISLPYSSSTPALYPEKVQECFRAAKYLKRLLELDLKPKDILTRNSFLNAIVIITVLGGSTNAVLHLLAMARAAEVELTIDDFQMIADKTPFLADLMPSGRYYMEDIHKIGGIPAILKYLLNHTDLIDGTQLTVTGHTLAENLADVPELEFDKQDIVRSLSNPIKKTGHITIMRGNLAPGTAVAKLTGKEGLKFEGIARCFDSLDGFYPALEAGEIKAGTVLIFRYQGPKGAPGMPEMLGPTGAIAGAGLARSTALITDGRFSGASRGFIIGHVVPEARVGGPIALVKDGDRIVIDSETRTINWLVDENEQKLRKTEWDASENSKFNVKRGVLLRYARDVAPANLGAYCD</sequence>
<evidence type="ECO:0000259" key="19">
    <source>
        <dbReference type="Pfam" id="PF24877"/>
    </source>
</evidence>
<evidence type="ECO:0000256" key="16">
    <source>
        <dbReference type="ARBA" id="ARBA00052865"/>
    </source>
</evidence>
<dbReference type="InterPro" id="IPR042096">
    <property type="entry name" value="Dihydro-acid_dehy_C"/>
</dbReference>
<dbReference type="GO" id="GO:0005739">
    <property type="term" value="C:mitochondrion"/>
    <property type="evidence" value="ECO:0007669"/>
    <property type="project" value="TreeGrafter"/>
</dbReference>
<reference evidence="20 21" key="1">
    <citation type="submission" date="2014-04" db="EMBL/GenBank/DDBJ databases">
        <authorList>
            <consortium name="DOE Joint Genome Institute"/>
            <person name="Kuo A."/>
            <person name="Kohler A."/>
            <person name="Nagy L.G."/>
            <person name="Floudas D."/>
            <person name="Copeland A."/>
            <person name="Barry K.W."/>
            <person name="Cichocki N."/>
            <person name="Veneault-Fourrey C."/>
            <person name="LaButti K."/>
            <person name="Lindquist E.A."/>
            <person name="Lipzen A."/>
            <person name="Lundell T."/>
            <person name="Morin E."/>
            <person name="Murat C."/>
            <person name="Sun H."/>
            <person name="Tunlid A."/>
            <person name="Henrissat B."/>
            <person name="Grigoriev I.V."/>
            <person name="Hibbett D.S."/>
            <person name="Martin F."/>
            <person name="Nordberg H.P."/>
            <person name="Cantor M.N."/>
            <person name="Hua S.X."/>
        </authorList>
    </citation>
    <scope>NUCLEOTIDE SEQUENCE [LARGE SCALE GENOMIC DNA]</scope>
    <source>
        <strain evidence="20 21">LaAM-08-1</strain>
    </source>
</reference>
<dbReference type="Pfam" id="PF24877">
    <property type="entry name" value="ILV_EDD_C"/>
    <property type="match status" value="1"/>
</dbReference>
<keyword evidence="4" id="KW-0001">2Fe-2S</keyword>
<evidence type="ECO:0000313" key="21">
    <source>
        <dbReference type="Proteomes" id="UP000054477"/>
    </source>
</evidence>
<dbReference type="GO" id="GO:0046872">
    <property type="term" value="F:metal ion binding"/>
    <property type="evidence" value="ECO:0007669"/>
    <property type="project" value="UniProtKB-KW"/>
</dbReference>
<dbReference type="EMBL" id="KN838537">
    <property type="protein sequence ID" value="KIK09959.1"/>
    <property type="molecule type" value="Genomic_DNA"/>
</dbReference>
<dbReference type="HAMAP" id="MF_00012">
    <property type="entry name" value="IlvD"/>
    <property type="match status" value="1"/>
</dbReference>
<dbReference type="UniPathway" id="UPA00047">
    <property type="reaction ID" value="UER00057"/>
</dbReference>
<dbReference type="HOGENOM" id="CLU_014271_4_1_1"/>
<dbReference type="InterPro" id="IPR056740">
    <property type="entry name" value="ILV_EDD_C"/>
</dbReference>
<name>A0A0C9Y7G5_9AGAR</name>
<feature type="domain" description="Dihydroxy-acid/6-phosphogluconate dehydratase C-terminal" evidence="19">
    <location>
        <begin position="396"/>
        <end position="588"/>
    </location>
</feature>
<dbReference type="InterPro" id="IPR020558">
    <property type="entry name" value="DiOHA_6PGluconate_deHydtase_CS"/>
</dbReference>
<evidence type="ECO:0000256" key="9">
    <source>
        <dbReference type="ARBA" id="ARBA00023239"/>
    </source>
</evidence>
<dbReference type="GO" id="GO:0004160">
    <property type="term" value="F:dihydroxy-acid dehydratase activity"/>
    <property type="evidence" value="ECO:0007669"/>
    <property type="project" value="UniProtKB-EC"/>
</dbReference>
<evidence type="ECO:0000256" key="4">
    <source>
        <dbReference type="ARBA" id="ARBA00022714"/>
    </source>
</evidence>
<dbReference type="InterPro" id="IPR000581">
    <property type="entry name" value="ILV_EDD_N"/>
</dbReference>
<evidence type="ECO:0000256" key="7">
    <source>
        <dbReference type="ARBA" id="ARBA00023004"/>
    </source>
</evidence>
<feature type="region of interest" description="Disordered" evidence="17">
    <location>
        <begin position="1"/>
        <end position="22"/>
    </location>
</feature>
<keyword evidence="21" id="KW-1185">Reference proteome</keyword>
<dbReference type="Proteomes" id="UP000054477">
    <property type="component" value="Unassembled WGS sequence"/>
</dbReference>
<dbReference type="InterPro" id="IPR004404">
    <property type="entry name" value="DihydroxyA_deHydtase"/>
</dbReference>
<dbReference type="InterPro" id="IPR050165">
    <property type="entry name" value="DHAD_IlvD/Edd"/>
</dbReference>
<keyword evidence="6" id="KW-0460">Magnesium</keyword>
<evidence type="ECO:0000259" key="18">
    <source>
        <dbReference type="Pfam" id="PF00920"/>
    </source>
</evidence>
<dbReference type="GO" id="GO:0051537">
    <property type="term" value="F:2 iron, 2 sulfur cluster binding"/>
    <property type="evidence" value="ECO:0007669"/>
    <property type="project" value="UniProtKB-KW"/>
</dbReference>
<dbReference type="Pfam" id="PF00920">
    <property type="entry name" value="ILVD_EDD_N"/>
    <property type="match status" value="1"/>
</dbReference>
<comment type="cofactor">
    <cofactor evidence="15">
        <name>[2Fe-2S] cluster</name>
        <dbReference type="ChEBI" id="CHEBI:190135"/>
    </cofactor>
</comment>
<evidence type="ECO:0000256" key="6">
    <source>
        <dbReference type="ARBA" id="ARBA00022842"/>
    </source>
</evidence>
<dbReference type="InterPro" id="IPR037237">
    <property type="entry name" value="IlvD/EDD_N"/>
</dbReference>
<reference evidence="21" key="2">
    <citation type="submission" date="2015-01" db="EMBL/GenBank/DDBJ databases">
        <title>Evolutionary Origins and Diversification of the Mycorrhizal Mutualists.</title>
        <authorList>
            <consortium name="DOE Joint Genome Institute"/>
            <consortium name="Mycorrhizal Genomics Consortium"/>
            <person name="Kohler A."/>
            <person name="Kuo A."/>
            <person name="Nagy L.G."/>
            <person name="Floudas D."/>
            <person name="Copeland A."/>
            <person name="Barry K.W."/>
            <person name="Cichocki N."/>
            <person name="Veneault-Fourrey C."/>
            <person name="LaButti K."/>
            <person name="Lindquist E.A."/>
            <person name="Lipzen A."/>
            <person name="Lundell T."/>
            <person name="Morin E."/>
            <person name="Murat C."/>
            <person name="Riley R."/>
            <person name="Ohm R."/>
            <person name="Sun H."/>
            <person name="Tunlid A."/>
            <person name="Henrissat B."/>
            <person name="Grigoriev I.V."/>
            <person name="Hibbett D.S."/>
            <person name="Martin F."/>
        </authorList>
    </citation>
    <scope>NUCLEOTIDE SEQUENCE [LARGE SCALE GENOMIC DNA]</scope>
    <source>
        <strain evidence="21">LaAM-08-1</strain>
    </source>
</reference>
<evidence type="ECO:0000256" key="8">
    <source>
        <dbReference type="ARBA" id="ARBA00023014"/>
    </source>
</evidence>
<evidence type="ECO:0000313" key="20">
    <source>
        <dbReference type="EMBL" id="KIK09959.1"/>
    </source>
</evidence>
<evidence type="ECO:0000256" key="3">
    <source>
        <dbReference type="ARBA" id="ARBA00022605"/>
    </source>
</evidence>
<evidence type="ECO:0000256" key="10">
    <source>
        <dbReference type="ARBA" id="ARBA00023304"/>
    </source>
</evidence>
<dbReference type="PROSITE" id="PS00887">
    <property type="entry name" value="ILVD_EDD_2"/>
    <property type="match status" value="1"/>
</dbReference>
<protein>
    <recommendedName>
        <fullName evidence="14">dihydroxy-acid dehydratase</fullName>
        <ecNumber evidence="14">4.2.1.9</ecNumber>
    </recommendedName>
</protein>
<dbReference type="NCBIfam" id="NF002068">
    <property type="entry name" value="PRK00911.1"/>
    <property type="match status" value="1"/>
</dbReference>
<dbReference type="SUPFAM" id="SSF52016">
    <property type="entry name" value="LeuD/IlvD-like"/>
    <property type="match status" value="1"/>
</dbReference>
<dbReference type="GO" id="GO:0009097">
    <property type="term" value="P:isoleucine biosynthetic process"/>
    <property type="evidence" value="ECO:0007669"/>
    <property type="project" value="UniProtKB-UniPathway"/>
</dbReference>
<feature type="domain" description="Dihydroxy-acid/6-phosphogluconate dehydratase N-terminal" evidence="18">
    <location>
        <begin position="55"/>
        <end position="383"/>
    </location>
</feature>
<dbReference type="Gene3D" id="3.50.30.80">
    <property type="entry name" value="IlvD/EDD C-terminal domain-like"/>
    <property type="match status" value="1"/>
</dbReference>
<comment type="pathway">
    <text evidence="13">Amino-acid biosynthesis; L-isoleucine biosynthesis; L-isoleucine from 2-oxobutanoate: step 3/4.</text>
</comment>
<evidence type="ECO:0000256" key="17">
    <source>
        <dbReference type="SAM" id="MobiDB-lite"/>
    </source>
</evidence>
<keyword evidence="7" id="KW-0408">Iron</keyword>
<comment type="pathway">
    <text evidence="12">Amino-acid biosynthesis; L-valine biosynthesis; L-valine from pyruvate: step 3/4.</text>
</comment>
<evidence type="ECO:0000256" key="12">
    <source>
        <dbReference type="ARBA" id="ARBA00029436"/>
    </source>
</evidence>
<dbReference type="PANTHER" id="PTHR21000:SF5">
    <property type="entry name" value="DIHYDROXY-ACID DEHYDRATASE, MITOCHONDRIAL"/>
    <property type="match status" value="1"/>
</dbReference>
<evidence type="ECO:0000256" key="13">
    <source>
        <dbReference type="ARBA" id="ARBA00029437"/>
    </source>
</evidence>
<dbReference type="STRING" id="1095629.A0A0C9Y7G5"/>
<comment type="catalytic activity">
    <reaction evidence="16">
        <text>(2R,3R)-2,3-dihydroxy-3-methylpentanoate = (S)-3-methyl-2-oxopentanoate + H2O</text>
        <dbReference type="Rhea" id="RHEA:27694"/>
        <dbReference type="ChEBI" id="CHEBI:15377"/>
        <dbReference type="ChEBI" id="CHEBI:35146"/>
        <dbReference type="ChEBI" id="CHEBI:49258"/>
        <dbReference type="EC" id="4.2.1.9"/>
    </reaction>
    <physiologicalReaction direction="left-to-right" evidence="16">
        <dbReference type="Rhea" id="RHEA:27695"/>
    </physiologicalReaction>
</comment>
<evidence type="ECO:0000256" key="11">
    <source>
        <dbReference type="ARBA" id="ARBA00029304"/>
    </source>
</evidence>
<accession>A0A0C9Y7G5</accession>
<dbReference type="UniPathway" id="UPA00049">
    <property type="reaction ID" value="UER00061"/>
</dbReference>
<organism evidence="20 21">
    <name type="scientific">Laccaria amethystina LaAM-08-1</name>
    <dbReference type="NCBI Taxonomy" id="1095629"/>
    <lineage>
        <taxon>Eukaryota</taxon>
        <taxon>Fungi</taxon>
        <taxon>Dikarya</taxon>
        <taxon>Basidiomycota</taxon>
        <taxon>Agaricomycotina</taxon>
        <taxon>Agaricomycetes</taxon>
        <taxon>Agaricomycetidae</taxon>
        <taxon>Agaricales</taxon>
        <taxon>Agaricineae</taxon>
        <taxon>Hydnangiaceae</taxon>
        <taxon>Laccaria</taxon>
    </lineage>
</organism>
<dbReference type="GO" id="GO:0009099">
    <property type="term" value="P:L-valine biosynthetic process"/>
    <property type="evidence" value="ECO:0007669"/>
    <property type="project" value="UniProtKB-UniPathway"/>
</dbReference>
<dbReference type="PANTHER" id="PTHR21000">
    <property type="entry name" value="DIHYDROXY-ACID DEHYDRATASE DAD"/>
    <property type="match status" value="1"/>
</dbReference>
<dbReference type="EC" id="4.2.1.9" evidence="14"/>
<evidence type="ECO:0000256" key="5">
    <source>
        <dbReference type="ARBA" id="ARBA00022723"/>
    </source>
</evidence>
<keyword evidence="9" id="KW-0456">Lyase</keyword>
<gene>
    <name evidence="20" type="ORF">K443DRAFT_671275</name>
</gene>
<dbReference type="FunFam" id="3.50.30.80:FF:000001">
    <property type="entry name" value="Dihydroxy-acid dehydratase"/>
    <property type="match status" value="1"/>
</dbReference>
<dbReference type="PROSITE" id="PS00886">
    <property type="entry name" value="ILVD_EDD_1"/>
    <property type="match status" value="1"/>
</dbReference>
<dbReference type="SUPFAM" id="SSF143975">
    <property type="entry name" value="IlvD/EDD N-terminal domain-like"/>
    <property type="match status" value="1"/>
</dbReference>
<proteinExistence type="inferred from homology"/>
<evidence type="ECO:0000256" key="2">
    <source>
        <dbReference type="ARBA" id="ARBA00006486"/>
    </source>
</evidence>
<evidence type="ECO:0000256" key="15">
    <source>
        <dbReference type="ARBA" id="ARBA00034078"/>
    </source>
</evidence>
<dbReference type="OrthoDB" id="3851628at2759"/>
<comment type="similarity">
    <text evidence="2">Belongs to the IlvD/Edd family.</text>
</comment>
<dbReference type="NCBIfam" id="TIGR00110">
    <property type="entry name" value="ilvD"/>
    <property type="match status" value="1"/>
</dbReference>
<keyword evidence="8" id="KW-0411">Iron-sulfur</keyword>
<evidence type="ECO:0000256" key="14">
    <source>
        <dbReference type="ARBA" id="ARBA00029490"/>
    </source>
</evidence>
<comment type="cofactor">
    <cofactor evidence="1">
        <name>Mg(2+)</name>
        <dbReference type="ChEBI" id="CHEBI:18420"/>
    </cofactor>
</comment>
<evidence type="ECO:0000256" key="1">
    <source>
        <dbReference type="ARBA" id="ARBA00001946"/>
    </source>
</evidence>